<feature type="compositionally biased region" description="Basic and acidic residues" evidence="1">
    <location>
        <begin position="1"/>
        <end position="14"/>
    </location>
</feature>
<dbReference type="EMBL" id="JARBHB010000003">
    <property type="protein sequence ID" value="KAJ8890962.1"/>
    <property type="molecule type" value="Genomic_DNA"/>
</dbReference>
<reference evidence="2 3" key="1">
    <citation type="submission" date="2023-02" db="EMBL/GenBank/DDBJ databases">
        <title>LHISI_Scaffold_Assembly.</title>
        <authorList>
            <person name="Stuart O.P."/>
            <person name="Cleave R."/>
            <person name="Magrath M.J.L."/>
            <person name="Mikheyev A.S."/>
        </authorList>
    </citation>
    <scope>NUCLEOTIDE SEQUENCE [LARGE SCALE GENOMIC DNA]</scope>
    <source>
        <strain evidence="2">Daus_M_001</strain>
        <tissue evidence="2">Leg muscle</tissue>
    </source>
</reference>
<comment type="caution">
    <text evidence="2">The sequence shown here is derived from an EMBL/GenBank/DDBJ whole genome shotgun (WGS) entry which is preliminary data.</text>
</comment>
<evidence type="ECO:0000313" key="3">
    <source>
        <dbReference type="Proteomes" id="UP001159363"/>
    </source>
</evidence>
<accession>A0ABQ9I3A2</accession>
<gene>
    <name evidence="2" type="ORF">PR048_010471</name>
</gene>
<feature type="region of interest" description="Disordered" evidence="1">
    <location>
        <begin position="1"/>
        <end position="26"/>
    </location>
</feature>
<evidence type="ECO:0000256" key="1">
    <source>
        <dbReference type="SAM" id="MobiDB-lite"/>
    </source>
</evidence>
<name>A0ABQ9I3A2_9NEOP</name>
<dbReference type="Proteomes" id="UP001159363">
    <property type="component" value="Chromosome 3"/>
</dbReference>
<sequence>MEQRRSARAGRTEDLLGNPPASGIVRHDTHMPAGSLPLSAFTPRCVLAALATAGLPPSGRAMQLARQPGESLQLESLLIDNPAWDIRLCGTEKSGSGVALILRSFHRERLRGECTFRGLVTHGGRMAIIAAASPSWDILGARLVSSAVVAC</sequence>
<protein>
    <submittedName>
        <fullName evidence="2">Uncharacterized protein</fullName>
    </submittedName>
</protein>
<evidence type="ECO:0000313" key="2">
    <source>
        <dbReference type="EMBL" id="KAJ8890962.1"/>
    </source>
</evidence>
<keyword evidence="3" id="KW-1185">Reference proteome</keyword>
<proteinExistence type="predicted"/>
<organism evidence="2 3">
    <name type="scientific">Dryococelus australis</name>
    <dbReference type="NCBI Taxonomy" id="614101"/>
    <lineage>
        <taxon>Eukaryota</taxon>
        <taxon>Metazoa</taxon>
        <taxon>Ecdysozoa</taxon>
        <taxon>Arthropoda</taxon>
        <taxon>Hexapoda</taxon>
        <taxon>Insecta</taxon>
        <taxon>Pterygota</taxon>
        <taxon>Neoptera</taxon>
        <taxon>Polyneoptera</taxon>
        <taxon>Phasmatodea</taxon>
        <taxon>Verophasmatodea</taxon>
        <taxon>Anareolatae</taxon>
        <taxon>Phasmatidae</taxon>
        <taxon>Eurycanthinae</taxon>
        <taxon>Dryococelus</taxon>
    </lineage>
</organism>